<evidence type="ECO:0000313" key="4">
    <source>
        <dbReference type="RefSeq" id="XP_032813702.1"/>
    </source>
</evidence>
<reference evidence="4" key="1">
    <citation type="submission" date="2025-08" db="UniProtKB">
        <authorList>
            <consortium name="RefSeq"/>
        </authorList>
    </citation>
    <scope>IDENTIFICATION</scope>
    <source>
        <tissue evidence="4">Sperm</tissue>
    </source>
</reference>
<dbReference type="PANTHER" id="PTHR46464">
    <property type="entry name" value="ANK_REP_REGION DOMAIN-CONTAINING PROTEIN"/>
    <property type="match status" value="1"/>
</dbReference>
<feature type="region of interest" description="Disordered" evidence="1">
    <location>
        <begin position="1"/>
        <end position="43"/>
    </location>
</feature>
<dbReference type="InterPro" id="IPR043379">
    <property type="entry name" value="ANKAR"/>
</dbReference>
<accession>A0AAJ7T9E5</accession>
<dbReference type="SUPFAM" id="SSF48371">
    <property type="entry name" value="ARM repeat"/>
    <property type="match status" value="1"/>
</dbReference>
<evidence type="ECO:0000256" key="2">
    <source>
        <dbReference type="SAM" id="Phobius"/>
    </source>
</evidence>
<dbReference type="PANTHER" id="PTHR46464:SF2">
    <property type="entry name" value="ANKYRIN AND ARMADILLO REPEAT-CONTAINING PROTEIN"/>
    <property type="match status" value="1"/>
</dbReference>
<feature type="transmembrane region" description="Helical" evidence="2">
    <location>
        <begin position="200"/>
        <end position="221"/>
    </location>
</feature>
<dbReference type="RefSeq" id="XP_032813702.1">
    <property type="nucleotide sequence ID" value="XM_032957811.1"/>
</dbReference>
<name>A0AAJ7T9E5_PETMA</name>
<dbReference type="SMART" id="SM00185">
    <property type="entry name" value="ARM"/>
    <property type="match status" value="5"/>
</dbReference>
<evidence type="ECO:0000256" key="1">
    <source>
        <dbReference type="SAM" id="MobiDB-lite"/>
    </source>
</evidence>
<dbReference type="Gene3D" id="1.25.10.10">
    <property type="entry name" value="Leucine-rich Repeat Variant"/>
    <property type="match status" value="2"/>
</dbReference>
<dbReference type="InterPro" id="IPR016024">
    <property type="entry name" value="ARM-type_fold"/>
</dbReference>
<dbReference type="Gene3D" id="1.25.40.20">
    <property type="entry name" value="Ankyrin repeat-containing domain"/>
    <property type="match status" value="1"/>
</dbReference>
<keyword evidence="2" id="KW-0472">Membrane</keyword>
<keyword evidence="2" id="KW-1133">Transmembrane helix</keyword>
<dbReference type="SUPFAM" id="SSF48403">
    <property type="entry name" value="Ankyrin repeat"/>
    <property type="match status" value="1"/>
</dbReference>
<feature type="transmembrane region" description="Helical" evidence="2">
    <location>
        <begin position="233"/>
        <end position="252"/>
    </location>
</feature>
<evidence type="ECO:0000313" key="3">
    <source>
        <dbReference type="Proteomes" id="UP001318040"/>
    </source>
</evidence>
<dbReference type="AlphaFoldDB" id="A0AAJ7T9E5"/>
<dbReference type="Proteomes" id="UP001318040">
    <property type="component" value="Chromosome 20"/>
</dbReference>
<dbReference type="InterPro" id="IPR011989">
    <property type="entry name" value="ARM-like"/>
</dbReference>
<keyword evidence="2" id="KW-0812">Transmembrane</keyword>
<dbReference type="KEGG" id="pmrn:116944273"/>
<dbReference type="InterPro" id="IPR000225">
    <property type="entry name" value="Armadillo"/>
</dbReference>
<gene>
    <name evidence="4" type="primary">LOC116944273</name>
</gene>
<organism evidence="3 4">
    <name type="scientific">Petromyzon marinus</name>
    <name type="common">Sea lamprey</name>
    <dbReference type="NCBI Taxonomy" id="7757"/>
    <lineage>
        <taxon>Eukaryota</taxon>
        <taxon>Metazoa</taxon>
        <taxon>Chordata</taxon>
        <taxon>Craniata</taxon>
        <taxon>Vertebrata</taxon>
        <taxon>Cyclostomata</taxon>
        <taxon>Hyperoartia</taxon>
        <taxon>Petromyzontiformes</taxon>
        <taxon>Petromyzontidae</taxon>
        <taxon>Petromyzon</taxon>
    </lineage>
</organism>
<protein>
    <submittedName>
        <fullName evidence="4">Uncharacterized protein LOC116944273</fullName>
    </submittedName>
</protein>
<proteinExistence type="predicted"/>
<dbReference type="InterPro" id="IPR036770">
    <property type="entry name" value="Ankyrin_rpt-contain_sf"/>
</dbReference>
<sequence>MQGGGGGAAGLRSARPHWGQSQDADGRRRRQVSSCPRTPMETFDEQGWAPVHRAAHEDDAAALEALLAQPGAAAEQLELETRDGLHSTPLLLAAAGPGRRRCLELLVARGARLDATDMRNRGLVELCALHGGAEALERLLDLPAPANRPFRTHRLLVRGIGSDNGDVAEAVSCAVAELLARRDFADRHLEALAREGLAPVLLRVLGTFGGAVACVGSLRVLAAMARHPLGRGLVVATGGFVQLLVGVVGGAGPNPSLRGALEVLREVAGLREHRAALVAADAVSALAKAAQVVAASNDNKNDDDDNDGLQCAAMAVEALGLIAEGDASCQHAVGKQRGFLLALCGLLARVPREGPAALALCRAAGAIAAGQAHNQDALVVGGGAAALVRLARAPSRELQLCAIEALRGLVEGNEGARRTTLELGAAAPMLQLLRRSRVERVLEAAGTALWALAGGDIDRETALATTMGAETLVEFAHSATERLQLLGAWGMSALARGGPGAVGGRPPSVTATPAPSPLVQALLRLLQTRSHPVLLATLPALRAICLEVGYVPSPVHQLQVLNSPCVDFLLELVGPATSPAPPGPPRTPEVQVEAIWTLASVWLGNPARPAASARVAELVERLLRLLRSAPVDEAVRVGTGAALAALAFQSPGTLRQIQRAGGLRSRHLLPALDSQHERNRVGAAFQARVRRLPTRARDFRRAARPLHHLPPLAPTRVLAKRLS</sequence>
<keyword evidence="3" id="KW-1185">Reference proteome</keyword>